<feature type="compositionally biased region" description="Basic and acidic residues" evidence="1">
    <location>
        <begin position="58"/>
        <end position="75"/>
    </location>
</feature>
<name>A0A8J4VPX0_9ROSI</name>
<gene>
    <name evidence="2" type="ORF">CMV_007771</name>
</gene>
<proteinExistence type="predicted"/>
<protein>
    <submittedName>
        <fullName evidence="2">Uncharacterized protein</fullName>
    </submittedName>
</protein>
<dbReference type="Proteomes" id="UP000737018">
    <property type="component" value="Unassembled WGS sequence"/>
</dbReference>
<organism evidence="2 3">
    <name type="scientific">Castanea mollissima</name>
    <name type="common">Chinese chestnut</name>
    <dbReference type="NCBI Taxonomy" id="60419"/>
    <lineage>
        <taxon>Eukaryota</taxon>
        <taxon>Viridiplantae</taxon>
        <taxon>Streptophyta</taxon>
        <taxon>Embryophyta</taxon>
        <taxon>Tracheophyta</taxon>
        <taxon>Spermatophyta</taxon>
        <taxon>Magnoliopsida</taxon>
        <taxon>eudicotyledons</taxon>
        <taxon>Gunneridae</taxon>
        <taxon>Pentapetalae</taxon>
        <taxon>rosids</taxon>
        <taxon>fabids</taxon>
        <taxon>Fagales</taxon>
        <taxon>Fagaceae</taxon>
        <taxon>Castanea</taxon>
    </lineage>
</organism>
<accession>A0A8J4VPX0</accession>
<evidence type="ECO:0000256" key="1">
    <source>
        <dbReference type="SAM" id="MobiDB-lite"/>
    </source>
</evidence>
<comment type="caution">
    <text evidence="2">The sequence shown here is derived from an EMBL/GenBank/DDBJ whole genome shotgun (WGS) entry which is preliminary data.</text>
</comment>
<reference evidence="2" key="1">
    <citation type="submission" date="2020-03" db="EMBL/GenBank/DDBJ databases">
        <title>Castanea mollissima Vanexum genome sequencing.</title>
        <authorList>
            <person name="Staton M."/>
        </authorList>
    </citation>
    <scope>NUCLEOTIDE SEQUENCE</scope>
    <source>
        <tissue evidence="2">Leaf</tissue>
    </source>
</reference>
<evidence type="ECO:0000313" key="3">
    <source>
        <dbReference type="Proteomes" id="UP000737018"/>
    </source>
</evidence>
<feature type="region of interest" description="Disordered" evidence="1">
    <location>
        <begin position="48"/>
        <end position="92"/>
    </location>
</feature>
<dbReference type="EMBL" id="JRKL02000786">
    <property type="protein sequence ID" value="KAF3968323.1"/>
    <property type="molecule type" value="Genomic_DNA"/>
</dbReference>
<dbReference type="AlphaFoldDB" id="A0A8J4VPX0"/>
<evidence type="ECO:0000313" key="2">
    <source>
        <dbReference type="EMBL" id="KAF3968323.1"/>
    </source>
</evidence>
<sequence>MEPKAWVAILGGKGPDSNQENLLMALQEILGARARLCLRLISLSSSVKGGGFERKRRGGFERRSGGDAVEEERRRLGGPAVETGEGLGSENS</sequence>
<keyword evidence="3" id="KW-1185">Reference proteome</keyword>